<accession>A0A1Y1XBP4</accession>
<dbReference type="Proteomes" id="UP000193944">
    <property type="component" value="Unassembled WGS sequence"/>
</dbReference>
<comment type="caution">
    <text evidence="2">The sequence shown here is derived from an EMBL/GenBank/DDBJ whole genome shotgun (WGS) entry which is preliminary data.</text>
</comment>
<dbReference type="EMBL" id="MCFG01000078">
    <property type="protein sequence ID" value="ORX83169.1"/>
    <property type="molecule type" value="Genomic_DNA"/>
</dbReference>
<dbReference type="AlphaFoldDB" id="A0A1Y1XBP4"/>
<evidence type="ECO:0000313" key="3">
    <source>
        <dbReference type="Proteomes" id="UP000193944"/>
    </source>
</evidence>
<feature type="transmembrane region" description="Helical" evidence="1">
    <location>
        <begin position="55"/>
        <end position="73"/>
    </location>
</feature>
<name>A0A1Y1XBP4_9FUNG</name>
<evidence type="ECO:0000256" key="1">
    <source>
        <dbReference type="SAM" id="Phobius"/>
    </source>
</evidence>
<keyword evidence="1" id="KW-1133">Transmembrane helix</keyword>
<reference evidence="2 3" key="1">
    <citation type="submission" date="2016-08" db="EMBL/GenBank/DDBJ databases">
        <title>A Parts List for Fungal Cellulosomes Revealed by Comparative Genomics.</title>
        <authorList>
            <consortium name="DOE Joint Genome Institute"/>
            <person name="Haitjema C.H."/>
            <person name="Gilmore S.P."/>
            <person name="Henske J.K."/>
            <person name="Solomon K.V."/>
            <person name="De Groot R."/>
            <person name="Kuo A."/>
            <person name="Mondo S.J."/>
            <person name="Salamov A.A."/>
            <person name="Labutti K."/>
            <person name="Zhao Z."/>
            <person name="Chiniquy J."/>
            <person name="Barry K."/>
            <person name="Brewer H.M."/>
            <person name="Purvine S.O."/>
            <person name="Wright A.T."/>
            <person name="Boxma B."/>
            <person name="Van Alen T."/>
            <person name="Hackstein J.H."/>
            <person name="Baker S.E."/>
            <person name="Grigoriev I.V."/>
            <person name="O'Malley M.A."/>
        </authorList>
    </citation>
    <scope>NUCLEOTIDE SEQUENCE [LARGE SCALE GENOMIC DNA]</scope>
    <source>
        <strain evidence="2 3">S4</strain>
    </source>
</reference>
<feature type="transmembrane region" description="Helical" evidence="1">
    <location>
        <begin position="93"/>
        <end position="117"/>
    </location>
</feature>
<evidence type="ECO:0000313" key="2">
    <source>
        <dbReference type="EMBL" id="ORX83169.1"/>
    </source>
</evidence>
<sequence>MVTASILKKIDKDELMIDLAQKVYSKVITHFTFAWTIFVLFLIGKKKWKSPVGNLLISFIITKIIGLIIDNSGKLVPKKYPDYDYDYASNEEYIWSYALCRVVYYTCEIIGDWYLLIRTKALVKSNKKIKWVYVTCIIYNIAKLSKNYINYSYTPYKDNFDPERDEFDYFLRKVEHKRNKWICDLIQHILGTIYEITVIITLKRNVFVNYDGVTNTKTKGNFFIEKFKKLSIYRIYFTIILSLFCSPLIFLFCLKLLYAINNINYLPDKEKKNFYKNYCSDSEIESIRVAITNVSYALIYIDQVLLRHYSKESKVTVVNSSSNGVNNDSSTYNYSNENNDINNYSKNSGSVITHYSDNNKKVYNFSKIYHEINDQYENQNPINYKNNDDTNFISKSINTNNMGKTFKYDKIKVNDFNIENKYYKEKINYYDLTNNNNNKIIIDVYSNKNNNDNNNNNNYNYNYNYNKYNYNNSEYKNYYNSLKTSKHNYNNNYNDYNNY</sequence>
<feature type="transmembrane region" description="Helical" evidence="1">
    <location>
        <begin position="23"/>
        <end position="43"/>
    </location>
</feature>
<reference evidence="2 3" key="2">
    <citation type="submission" date="2016-08" db="EMBL/GenBank/DDBJ databases">
        <title>Pervasive Adenine N6-methylation of Active Genes in Fungi.</title>
        <authorList>
            <consortium name="DOE Joint Genome Institute"/>
            <person name="Mondo S.J."/>
            <person name="Dannebaum R.O."/>
            <person name="Kuo R.C."/>
            <person name="Labutti K."/>
            <person name="Haridas S."/>
            <person name="Kuo A."/>
            <person name="Salamov A."/>
            <person name="Ahrendt S.R."/>
            <person name="Lipzen A."/>
            <person name="Sullivan W."/>
            <person name="Andreopoulos W.B."/>
            <person name="Clum A."/>
            <person name="Lindquist E."/>
            <person name="Daum C."/>
            <person name="Ramamoorthy G.K."/>
            <person name="Gryganskyi A."/>
            <person name="Culley D."/>
            <person name="Magnuson J.K."/>
            <person name="James T.Y."/>
            <person name="O'Malley M.A."/>
            <person name="Stajich J.E."/>
            <person name="Spatafora J.W."/>
            <person name="Visel A."/>
            <person name="Grigoriev I.V."/>
        </authorList>
    </citation>
    <scope>NUCLEOTIDE SEQUENCE [LARGE SCALE GENOMIC DNA]</scope>
    <source>
        <strain evidence="2 3">S4</strain>
    </source>
</reference>
<gene>
    <name evidence="2" type="ORF">BCR32DRAFT_278251</name>
</gene>
<keyword evidence="3" id="KW-1185">Reference proteome</keyword>
<dbReference type="STRING" id="1754192.A0A1Y1XBP4"/>
<organism evidence="2 3">
    <name type="scientific">Anaeromyces robustus</name>
    <dbReference type="NCBI Taxonomy" id="1754192"/>
    <lineage>
        <taxon>Eukaryota</taxon>
        <taxon>Fungi</taxon>
        <taxon>Fungi incertae sedis</taxon>
        <taxon>Chytridiomycota</taxon>
        <taxon>Chytridiomycota incertae sedis</taxon>
        <taxon>Neocallimastigomycetes</taxon>
        <taxon>Neocallimastigales</taxon>
        <taxon>Neocallimastigaceae</taxon>
        <taxon>Anaeromyces</taxon>
    </lineage>
</organism>
<proteinExistence type="predicted"/>
<protein>
    <submittedName>
        <fullName evidence="2">Uncharacterized protein</fullName>
    </submittedName>
</protein>
<feature type="transmembrane region" description="Helical" evidence="1">
    <location>
        <begin position="235"/>
        <end position="258"/>
    </location>
</feature>
<dbReference type="OrthoDB" id="10468876at2759"/>
<keyword evidence="1" id="KW-0812">Transmembrane</keyword>
<keyword evidence="1" id="KW-0472">Membrane</keyword>